<evidence type="ECO:0008006" key="4">
    <source>
        <dbReference type="Google" id="ProtNLM"/>
    </source>
</evidence>
<organism evidence="2 3">
    <name type="scientific">Streptomyces cacaoi</name>
    <dbReference type="NCBI Taxonomy" id="1898"/>
    <lineage>
        <taxon>Bacteria</taxon>
        <taxon>Bacillati</taxon>
        <taxon>Actinomycetota</taxon>
        <taxon>Actinomycetes</taxon>
        <taxon>Kitasatosporales</taxon>
        <taxon>Streptomycetaceae</taxon>
        <taxon>Streptomyces</taxon>
    </lineage>
</organism>
<dbReference type="RefSeq" id="WP_086817033.1">
    <property type="nucleotide sequence ID" value="NZ_BJMM01000004.1"/>
</dbReference>
<reference evidence="2 3" key="1">
    <citation type="submission" date="2019-06" db="EMBL/GenBank/DDBJ databases">
        <title>Whole genome shotgun sequence of Streptomyces cacaoi subsp. cacaoi NBRC 12748.</title>
        <authorList>
            <person name="Hosoyama A."/>
            <person name="Uohara A."/>
            <person name="Ohji S."/>
            <person name="Ichikawa N."/>
        </authorList>
    </citation>
    <scope>NUCLEOTIDE SEQUENCE [LARGE SCALE GENOMIC DNA]</scope>
    <source>
        <strain evidence="2 3">NBRC 12748</strain>
    </source>
</reference>
<evidence type="ECO:0000313" key="3">
    <source>
        <dbReference type="Proteomes" id="UP000319210"/>
    </source>
</evidence>
<name>A0A4Y3QWH7_STRCI</name>
<accession>A0A4Y3QWH7</accession>
<feature type="region of interest" description="Disordered" evidence="1">
    <location>
        <begin position="53"/>
        <end position="81"/>
    </location>
</feature>
<evidence type="ECO:0000256" key="1">
    <source>
        <dbReference type="SAM" id="MobiDB-lite"/>
    </source>
</evidence>
<feature type="compositionally biased region" description="Low complexity" evidence="1">
    <location>
        <begin position="1"/>
        <end position="15"/>
    </location>
</feature>
<evidence type="ECO:0000313" key="2">
    <source>
        <dbReference type="EMBL" id="GEB48933.1"/>
    </source>
</evidence>
<dbReference type="EMBL" id="BJMM01000004">
    <property type="protein sequence ID" value="GEB48933.1"/>
    <property type="molecule type" value="Genomic_DNA"/>
</dbReference>
<gene>
    <name evidence="2" type="ORF">SCA03_14840</name>
</gene>
<dbReference type="GO" id="GO:0004658">
    <property type="term" value="F:propionyl-CoA carboxylase activity"/>
    <property type="evidence" value="ECO:0007669"/>
    <property type="project" value="InterPro"/>
</dbReference>
<protein>
    <recommendedName>
        <fullName evidence="4">Acyl-CoA carboxylase subunit epsilon</fullName>
    </recommendedName>
</protein>
<dbReference type="AlphaFoldDB" id="A0A4Y3QWH7"/>
<sequence length="90" mass="9426">MDDHTSGTGTATGTGRPERAPDLVRVEHGRADEAELAAVTVVLLSLRARRAARLGESGGAGGRARGGAGSRSAHRYRGRPAPFRAPYSWC</sequence>
<dbReference type="Proteomes" id="UP000319210">
    <property type="component" value="Unassembled WGS sequence"/>
</dbReference>
<comment type="caution">
    <text evidence="2">The sequence shown here is derived from an EMBL/GenBank/DDBJ whole genome shotgun (WGS) entry which is preliminary data.</text>
</comment>
<feature type="compositionally biased region" description="Gly residues" evidence="1">
    <location>
        <begin position="56"/>
        <end position="69"/>
    </location>
</feature>
<feature type="region of interest" description="Disordered" evidence="1">
    <location>
        <begin position="1"/>
        <end position="22"/>
    </location>
</feature>
<dbReference type="InterPro" id="IPR032716">
    <property type="entry name" value="ACC_epsilon"/>
</dbReference>
<dbReference type="Pfam" id="PF13822">
    <property type="entry name" value="ACC_epsilon"/>
    <property type="match status" value="1"/>
</dbReference>
<proteinExistence type="predicted"/>
<keyword evidence="3" id="KW-1185">Reference proteome</keyword>
<dbReference type="GO" id="GO:0003989">
    <property type="term" value="F:acetyl-CoA carboxylase activity"/>
    <property type="evidence" value="ECO:0007669"/>
    <property type="project" value="InterPro"/>
</dbReference>